<name>A0A816DZ25_ADIRI</name>
<evidence type="ECO:0000313" key="2">
    <source>
        <dbReference type="EMBL" id="CAF1640954.1"/>
    </source>
</evidence>
<organism evidence="2 3">
    <name type="scientific">Adineta ricciae</name>
    <name type="common">Rotifer</name>
    <dbReference type="NCBI Taxonomy" id="249248"/>
    <lineage>
        <taxon>Eukaryota</taxon>
        <taxon>Metazoa</taxon>
        <taxon>Spiralia</taxon>
        <taxon>Gnathifera</taxon>
        <taxon>Rotifera</taxon>
        <taxon>Eurotatoria</taxon>
        <taxon>Bdelloidea</taxon>
        <taxon>Adinetida</taxon>
        <taxon>Adinetidae</taxon>
        <taxon>Adineta</taxon>
    </lineage>
</organism>
<protein>
    <submittedName>
        <fullName evidence="2">Uncharacterized protein</fullName>
    </submittedName>
</protein>
<evidence type="ECO:0000313" key="3">
    <source>
        <dbReference type="Proteomes" id="UP000663828"/>
    </source>
</evidence>
<dbReference type="SMART" id="SM00028">
    <property type="entry name" value="TPR"/>
    <property type="match status" value="2"/>
</dbReference>
<dbReference type="PROSITE" id="PS50005">
    <property type="entry name" value="TPR"/>
    <property type="match status" value="1"/>
</dbReference>
<dbReference type="Gene3D" id="1.25.40.10">
    <property type="entry name" value="Tetratricopeptide repeat domain"/>
    <property type="match status" value="1"/>
</dbReference>
<reference evidence="2" key="1">
    <citation type="submission" date="2021-02" db="EMBL/GenBank/DDBJ databases">
        <authorList>
            <person name="Nowell W R."/>
        </authorList>
    </citation>
    <scope>NUCLEOTIDE SEQUENCE</scope>
</reference>
<accession>A0A816DZ25</accession>
<keyword evidence="3" id="KW-1185">Reference proteome</keyword>
<dbReference type="Proteomes" id="UP000663828">
    <property type="component" value="Unassembled WGS sequence"/>
</dbReference>
<dbReference type="InterPro" id="IPR019734">
    <property type="entry name" value="TPR_rpt"/>
</dbReference>
<dbReference type="InterPro" id="IPR011990">
    <property type="entry name" value="TPR-like_helical_dom_sf"/>
</dbReference>
<gene>
    <name evidence="2" type="ORF">XAT740_LOCUS53303</name>
</gene>
<evidence type="ECO:0000256" key="1">
    <source>
        <dbReference type="PROSITE-ProRule" id="PRU00339"/>
    </source>
</evidence>
<keyword evidence="1" id="KW-0802">TPR repeat</keyword>
<proteinExistence type="predicted"/>
<sequence>MSRPDRSVHDNEWTCYWFPDCNVPCKKPCENPEHIHRRCAAFGLHKLNFCAHGKWGFYYSPEGDIHTWESISRLKSNPNGCTKIYLLIYNQDKQQILFDLSRNGKYNLPSYHRLTSQPTDLYEVASNYFFSLFPSNNKVDSFPFVQRRFIFHNSSAIYPVCLNNEFASQILSKLGRKWFDREEIEREVKFIKIQWTLTPDNKTYSYKVKNNQAILGGRPLFPLAAFVFRWLMPKIDSESAASSRARSPVDSAYSTAYTAASSGTSGYSSMAPSISNVEIIQDPDFRTSFDEFIGDYERQDLSIKNVRLKENLILCYDVENIDRKIFSDYQIEIFNNPFQFISRILSLTDKTVYLIISMNKHRLIIPLIHKHFCVEKIYLYNQQIITDFSSISEKIDGCYADFNELSNQMINDIKINDNKFQDKNLFCMLHTQQLTNQYSIISTRKNSLHKQYVVIFDDETHEISRSYRETISFYQSSNFQECIQFIRDHRQLQILFILSNTFIVEEVQSICDSQQTILLYFLKPNFSIHHRKVKGIFNTLEELFVELHKDILFYQEGDFHTSNISIFTKINREKPLIIQLNEKQIDFLSFSLFLDILPYIPSLNFTEEDLKNLCEMLFDTQETNISDYIVQIEQTNNLIRFIEDPNCSKTINQLHKFNELLIFQHTFFSIYRQVSQSNKSVIFDSVYMSKIITSEALNSLQSNHCEYIHIGIFILATKSLLTARSIARTMVNNGLIAVLFQIDLVEQINFLDIDNERILFSPNTLFQLKSINKACDDVFYIRIKPVQTEYQLFKEQLHIELDFQLCWLTYGNYLYYFNRFQQGELYFNYLLEKILDENSSRAAISNNLGLLYLNKCDDGNKQEYFDKAQRILKENLFRKPKSVIERTFLQEDRHYSLVNPVRNVIDYPTVVGTIADSYFNTNQYEEALKFYLKALELSVNPQNCFYYRKMIFKIKNSSQIKHFSHRDFTLKSNRDHIFIGIWLYDDYFPSDQQNQMEIHLNRLFHYYQAFNSLEKLSSYFGRDRVLHVAKIFFIISISDVASNTLVQLSEEYSNTEKFYLFLTSGSFSSVHFMTNSMESLFEQMRKDIRESVKGNNNPVKKNEENKIEKPFYISRVNQISTFIEKFITKSDEIRLNTHGIDDSIKLCKFLTIINILLSLPYEDNEIYHMWQVCRQIYENDQHYLRQIEELSDKYRPEQAIHCYTQSSSVFRLVNEACRTENLSNLYDFRVYINHLHEQITELSQIEQDQDWKGSLQRVYRGQILSKCVLQQLIDNEKRYISINGFLSTTLSHDVADIFSA</sequence>
<feature type="non-terminal residue" evidence="2">
    <location>
        <position position="1"/>
    </location>
</feature>
<dbReference type="EMBL" id="CAJNOR010009086">
    <property type="protein sequence ID" value="CAF1640954.1"/>
    <property type="molecule type" value="Genomic_DNA"/>
</dbReference>
<feature type="repeat" description="TPR" evidence="1">
    <location>
        <begin position="908"/>
        <end position="941"/>
    </location>
</feature>
<comment type="caution">
    <text evidence="2">The sequence shown here is derived from an EMBL/GenBank/DDBJ whole genome shotgun (WGS) entry which is preliminary data.</text>
</comment>
<dbReference type="SUPFAM" id="SSF48452">
    <property type="entry name" value="TPR-like"/>
    <property type="match status" value="1"/>
</dbReference>